<keyword evidence="2" id="KW-0349">Heme</keyword>
<proteinExistence type="inferred from homology"/>
<dbReference type="Proteomes" id="UP000247409">
    <property type="component" value="Unassembled WGS sequence"/>
</dbReference>
<keyword evidence="3 8" id="KW-0812">Transmembrane</keyword>
<evidence type="ECO:0000259" key="9">
    <source>
        <dbReference type="PROSITE" id="PS50255"/>
    </source>
</evidence>
<evidence type="ECO:0000256" key="4">
    <source>
        <dbReference type="ARBA" id="ARBA00022723"/>
    </source>
</evidence>
<dbReference type="FunFam" id="3.10.120.10:FF:000002">
    <property type="entry name" value="Cytochrome b5 type B"/>
    <property type="match status" value="1"/>
</dbReference>
<evidence type="ECO:0000256" key="5">
    <source>
        <dbReference type="ARBA" id="ARBA00023004"/>
    </source>
</evidence>
<evidence type="ECO:0000313" key="10">
    <source>
        <dbReference type="EMBL" id="PXF48183.1"/>
    </source>
</evidence>
<dbReference type="PROSITE" id="PS50255">
    <property type="entry name" value="CYTOCHROME_B5_2"/>
    <property type="match status" value="1"/>
</dbReference>
<dbReference type="GO" id="GO:0016020">
    <property type="term" value="C:membrane"/>
    <property type="evidence" value="ECO:0007669"/>
    <property type="project" value="UniProtKB-SubCell"/>
</dbReference>
<dbReference type="SUPFAM" id="SSF55856">
    <property type="entry name" value="Cytochrome b5-like heme/steroid binding domain"/>
    <property type="match status" value="1"/>
</dbReference>
<dbReference type="SMART" id="SM01117">
    <property type="entry name" value="Cyt-b5"/>
    <property type="match status" value="1"/>
</dbReference>
<dbReference type="OrthoDB" id="260519at2759"/>
<dbReference type="GO" id="GO:0046872">
    <property type="term" value="F:metal ion binding"/>
    <property type="evidence" value="ECO:0007669"/>
    <property type="project" value="UniProtKB-KW"/>
</dbReference>
<dbReference type="GO" id="GO:0020037">
    <property type="term" value="F:heme binding"/>
    <property type="evidence" value="ECO:0007669"/>
    <property type="project" value="TreeGrafter"/>
</dbReference>
<protein>
    <submittedName>
        <fullName evidence="10">Cytochrome b5</fullName>
    </submittedName>
</protein>
<dbReference type="STRING" id="448386.A0A2V3J1I9"/>
<dbReference type="AlphaFoldDB" id="A0A2V3J1I9"/>
<evidence type="ECO:0000256" key="8">
    <source>
        <dbReference type="SAM" id="Phobius"/>
    </source>
</evidence>
<evidence type="ECO:0000256" key="2">
    <source>
        <dbReference type="ARBA" id="ARBA00022617"/>
    </source>
</evidence>
<evidence type="ECO:0000256" key="1">
    <source>
        <dbReference type="ARBA" id="ARBA00004370"/>
    </source>
</evidence>
<organism evidence="10 11">
    <name type="scientific">Gracilariopsis chorda</name>
    <dbReference type="NCBI Taxonomy" id="448386"/>
    <lineage>
        <taxon>Eukaryota</taxon>
        <taxon>Rhodophyta</taxon>
        <taxon>Florideophyceae</taxon>
        <taxon>Rhodymeniophycidae</taxon>
        <taxon>Gracilariales</taxon>
        <taxon>Gracilariaceae</taxon>
        <taxon>Gracilariopsis</taxon>
    </lineage>
</organism>
<evidence type="ECO:0000256" key="6">
    <source>
        <dbReference type="ARBA" id="ARBA00023136"/>
    </source>
</evidence>
<dbReference type="PANTHER" id="PTHR19359">
    <property type="entry name" value="CYTOCHROME B5"/>
    <property type="match status" value="1"/>
</dbReference>
<reference evidence="10 11" key="1">
    <citation type="journal article" date="2018" name="Mol. Biol. Evol.">
        <title>Analysis of the draft genome of the red seaweed Gracilariopsis chorda provides insights into genome size evolution in Rhodophyta.</title>
        <authorList>
            <person name="Lee J."/>
            <person name="Yang E.C."/>
            <person name="Graf L."/>
            <person name="Yang J.H."/>
            <person name="Qiu H."/>
            <person name="Zel Zion U."/>
            <person name="Chan C.X."/>
            <person name="Stephens T.G."/>
            <person name="Weber A.P.M."/>
            <person name="Boo G.H."/>
            <person name="Boo S.M."/>
            <person name="Kim K.M."/>
            <person name="Shin Y."/>
            <person name="Jung M."/>
            <person name="Lee S.J."/>
            <person name="Yim H.S."/>
            <person name="Lee J.H."/>
            <person name="Bhattacharya D."/>
            <person name="Yoon H.S."/>
        </authorList>
    </citation>
    <scope>NUCLEOTIDE SEQUENCE [LARGE SCALE GENOMIC DNA]</scope>
    <source>
        <strain evidence="10 11">SKKU-2015</strain>
        <tissue evidence="10">Whole body</tissue>
    </source>
</reference>
<keyword evidence="11" id="KW-1185">Reference proteome</keyword>
<dbReference type="Gene3D" id="3.10.120.10">
    <property type="entry name" value="Cytochrome b5-like heme/steroid binding domain"/>
    <property type="match status" value="1"/>
</dbReference>
<comment type="subcellular location">
    <subcellularLocation>
        <location evidence="1">Membrane</location>
    </subcellularLocation>
</comment>
<dbReference type="PRINTS" id="PR00363">
    <property type="entry name" value="CYTOCHROMEB5"/>
</dbReference>
<evidence type="ECO:0000256" key="7">
    <source>
        <dbReference type="ARBA" id="ARBA00038168"/>
    </source>
</evidence>
<dbReference type="InterPro" id="IPR001199">
    <property type="entry name" value="Cyt_B5-like_heme/steroid-bd"/>
</dbReference>
<sequence length="158" mass="17198">MRSTEDLPAYSSIEVAKHSSPEDAWLIVGGKVLDVTSWLSEHPGGEDVLLDLAGRDATREFEDVGHSSDARSQLDHLVVGTLRPATDEELRISRNTGTGPKKEGGMGFDNAEVLREWIHEKVSSFRRVGTIGAVSAAVLISAVIIKRYGMGWTAQGRR</sequence>
<feature type="transmembrane region" description="Helical" evidence="8">
    <location>
        <begin position="128"/>
        <end position="148"/>
    </location>
</feature>
<accession>A0A2V3J1I9</accession>
<gene>
    <name evidence="10" type="ORF">BWQ96_02135</name>
</gene>
<dbReference type="Pfam" id="PF00173">
    <property type="entry name" value="Cyt-b5"/>
    <property type="match status" value="1"/>
</dbReference>
<keyword evidence="8" id="KW-1133">Transmembrane helix</keyword>
<keyword evidence="5" id="KW-0408">Iron</keyword>
<keyword evidence="6 8" id="KW-0472">Membrane</keyword>
<dbReference type="InterPro" id="IPR036400">
    <property type="entry name" value="Cyt_B5-like_heme/steroid_sf"/>
</dbReference>
<comment type="similarity">
    <text evidence="7">Belongs to the cytochrome b5 family.</text>
</comment>
<evidence type="ECO:0000256" key="3">
    <source>
        <dbReference type="ARBA" id="ARBA00022692"/>
    </source>
</evidence>
<dbReference type="InterPro" id="IPR050668">
    <property type="entry name" value="Cytochrome_b5"/>
</dbReference>
<dbReference type="EMBL" id="NBIV01000016">
    <property type="protein sequence ID" value="PXF48183.1"/>
    <property type="molecule type" value="Genomic_DNA"/>
</dbReference>
<feature type="domain" description="Cytochrome b5 heme-binding" evidence="9">
    <location>
        <begin position="7"/>
        <end position="83"/>
    </location>
</feature>
<evidence type="ECO:0000313" key="11">
    <source>
        <dbReference type="Proteomes" id="UP000247409"/>
    </source>
</evidence>
<comment type="caution">
    <text evidence="10">The sequence shown here is derived from an EMBL/GenBank/DDBJ whole genome shotgun (WGS) entry which is preliminary data.</text>
</comment>
<keyword evidence="4" id="KW-0479">Metal-binding</keyword>
<name>A0A2V3J1I9_9FLOR</name>